<evidence type="ECO:0000256" key="8">
    <source>
        <dbReference type="ARBA" id="ARBA00018312"/>
    </source>
</evidence>
<dbReference type="InterPro" id="IPR001095">
    <property type="entry name" value="Acetyl_CoA_COase_a_su"/>
</dbReference>
<dbReference type="Proteomes" id="UP000606194">
    <property type="component" value="Unassembled WGS sequence"/>
</dbReference>
<evidence type="ECO:0000259" key="21">
    <source>
        <dbReference type="PROSITE" id="PS50989"/>
    </source>
</evidence>
<keyword evidence="11" id="KW-0808">Transferase</keyword>
<comment type="pathway">
    <text evidence="3">Lipid metabolism; malonyl-CoA biosynthesis; malonyl-CoA from acetyl-CoA: step 1/1.</text>
</comment>
<evidence type="ECO:0000259" key="20">
    <source>
        <dbReference type="PROSITE" id="PS50980"/>
    </source>
</evidence>
<dbReference type="SUPFAM" id="SSF52096">
    <property type="entry name" value="ClpP/crotonase"/>
    <property type="match status" value="2"/>
</dbReference>
<evidence type="ECO:0000256" key="4">
    <source>
        <dbReference type="ARBA" id="ARBA00006276"/>
    </source>
</evidence>
<dbReference type="InterPro" id="IPR034733">
    <property type="entry name" value="AcCoA_carboxyl_beta"/>
</dbReference>
<dbReference type="InterPro" id="IPR000438">
    <property type="entry name" value="Acetyl_CoA_COase_Trfase_b_su"/>
</dbReference>
<comment type="subcellular location">
    <subcellularLocation>
        <location evidence="2">Cytoplasm</location>
    </subcellularLocation>
</comment>
<evidence type="ECO:0000256" key="10">
    <source>
        <dbReference type="ARBA" id="ARBA00022516"/>
    </source>
</evidence>
<evidence type="ECO:0000256" key="7">
    <source>
        <dbReference type="ARBA" id="ARBA00011883"/>
    </source>
</evidence>
<evidence type="ECO:0000256" key="12">
    <source>
        <dbReference type="ARBA" id="ARBA00022741"/>
    </source>
</evidence>
<dbReference type="GO" id="GO:0006633">
    <property type="term" value="P:fatty acid biosynthetic process"/>
    <property type="evidence" value="ECO:0007669"/>
    <property type="project" value="UniProtKB-KW"/>
</dbReference>
<reference evidence="22" key="2">
    <citation type="submission" date="2020-09" db="EMBL/GenBank/DDBJ databases">
        <authorList>
            <person name="Sun Q."/>
            <person name="Ohkuma M."/>
        </authorList>
    </citation>
    <scope>NUCLEOTIDE SEQUENCE</scope>
    <source>
        <strain evidence="22">JCM 4386</strain>
    </source>
</reference>
<dbReference type="Pfam" id="PF03255">
    <property type="entry name" value="ACCA"/>
    <property type="match status" value="1"/>
</dbReference>
<keyword evidence="14" id="KW-0276">Fatty acid metabolism</keyword>
<dbReference type="PROSITE" id="PS50980">
    <property type="entry name" value="COA_CT_NTER"/>
    <property type="match status" value="1"/>
</dbReference>
<protein>
    <recommendedName>
        <fullName evidence="8">Acetyl-coenzyme A carboxylase carboxyl transferase subunits beta/alpha</fullName>
        <ecNumber evidence="7">2.1.3.15</ecNumber>
    </recommendedName>
</protein>
<dbReference type="InterPro" id="IPR029045">
    <property type="entry name" value="ClpP/crotonase-like_dom_sf"/>
</dbReference>
<dbReference type="PANTHER" id="PTHR42853">
    <property type="entry name" value="ACETYL-COENZYME A CARBOXYLASE CARBOXYL TRANSFERASE SUBUNIT ALPHA"/>
    <property type="match status" value="1"/>
</dbReference>
<dbReference type="RefSeq" id="WP_053744044.1">
    <property type="nucleotide sequence ID" value="NZ_BMTL01000045.1"/>
</dbReference>
<keyword evidence="13" id="KW-0862">Zinc</keyword>
<evidence type="ECO:0000256" key="17">
    <source>
        <dbReference type="ARBA" id="ARBA00023160"/>
    </source>
</evidence>
<evidence type="ECO:0000256" key="9">
    <source>
        <dbReference type="ARBA" id="ARBA00022490"/>
    </source>
</evidence>
<dbReference type="PRINTS" id="PR01070">
    <property type="entry name" value="ACCCTRFRASEB"/>
</dbReference>
<keyword evidence="13" id="KW-0479">Metal-binding</keyword>
<keyword evidence="12" id="KW-0547">Nucleotide-binding</keyword>
<keyword evidence="10" id="KW-0444">Lipid biosynthesis</keyword>
<evidence type="ECO:0000256" key="5">
    <source>
        <dbReference type="ARBA" id="ARBA00010284"/>
    </source>
</evidence>
<evidence type="ECO:0000313" key="22">
    <source>
        <dbReference type="EMBL" id="GGS24649.1"/>
    </source>
</evidence>
<reference evidence="22" key="1">
    <citation type="journal article" date="2014" name="Int. J. Syst. Evol. Microbiol.">
        <title>Complete genome sequence of Corynebacterium casei LMG S-19264T (=DSM 44701T), isolated from a smear-ripened cheese.</title>
        <authorList>
            <consortium name="US DOE Joint Genome Institute (JGI-PGF)"/>
            <person name="Walter F."/>
            <person name="Albersmeier A."/>
            <person name="Kalinowski J."/>
            <person name="Ruckert C."/>
        </authorList>
    </citation>
    <scope>NUCLEOTIDE SEQUENCE</scope>
    <source>
        <strain evidence="22">JCM 4386</strain>
    </source>
</reference>
<evidence type="ECO:0000256" key="15">
    <source>
        <dbReference type="ARBA" id="ARBA00022840"/>
    </source>
</evidence>
<dbReference type="InterPro" id="IPR011763">
    <property type="entry name" value="COA_CT_C"/>
</dbReference>
<evidence type="ECO:0000256" key="6">
    <source>
        <dbReference type="ARBA" id="ARBA00011664"/>
    </source>
</evidence>
<evidence type="ECO:0000256" key="3">
    <source>
        <dbReference type="ARBA" id="ARBA00004956"/>
    </source>
</evidence>
<keyword evidence="15" id="KW-0067">ATP-binding</keyword>
<dbReference type="GO" id="GO:0003989">
    <property type="term" value="F:acetyl-CoA carboxylase activity"/>
    <property type="evidence" value="ECO:0007669"/>
    <property type="project" value="InterPro"/>
</dbReference>
<dbReference type="EMBL" id="BMTL01000045">
    <property type="protein sequence ID" value="GGS24649.1"/>
    <property type="molecule type" value="Genomic_DNA"/>
</dbReference>
<feature type="domain" description="CoA carboxyltransferase N-terminal" evidence="20">
    <location>
        <begin position="1"/>
        <end position="228"/>
    </location>
</feature>
<dbReference type="GO" id="GO:0009317">
    <property type="term" value="C:acetyl-CoA carboxylase complex"/>
    <property type="evidence" value="ECO:0007669"/>
    <property type="project" value="InterPro"/>
</dbReference>
<keyword evidence="16" id="KW-0443">Lipid metabolism</keyword>
<dbReference type="Gene3D" id="3.90.226.10">
    <property type="entry name" value="2-enoyl-CoA Hydratase, Chain A, domain 1"/>
    <property type="match status" value="2"/>
</dbReference>
<dbReference type="PROSITE" id="PS50989">
    <property type="entry name" value="COA_CT_CTER"/>
    <property type="match status" value="1"/>
</dbReference>
<evidence type="ECO:0000256" key="18">
    <source>
        <dbReference type="ARBA" id="ARBA00025280"/>
    </source>
</evidence>
<dbReference type="InterPro" id="IPR011762">
    <property type="entry name" value="COA_CT_N"/>
</dbReference>
<proteinExistence type="inferred from homology"/>
<keyword evidence="17" id="KW-0275">Fatty acid biosynthesis</keyword>
<evidence type="ECO:0000256" key="11">
    <source>
        <dbReference type="ARBA" id="ARBA00022679"/>
    </source>
</evidence>
<sequence length="480" mass="50753">MTVERNHVCLSMPPLTHEWDVDLASANPLRFPGYDAPAPQDESVRTGVTEHPRGPLVVIECRFDRHGGTMGVAAGERIVRAFDRAREERLPVAAFVASGGARLQEGLVSLTQMARTAGAVGRLRRAGLPFAAVLRPHTTGGVYASWASLADVLAAEPGATIGFAGPRVVAQVTGSFPPADSHTAEAAYTQGRVDALVGPEAHWVWLGNALYGPGPALRLPPGRPLPAPRKPVPRDPWAAVLHARDPRRPSGLEWSALLTEGWVELRGGDPAVRAGLAVMAGERLVVVAMDRHSRPDAAARVLPAGFRLAQRAFDLAERLRLPVLTLIDTPGAEPGPAAEADGVAGEIARTLLAMSGLTVPTVAVCVGEGGSGGAMAFAYTDRLFLLEGSVFSVIGPEPGAAVLFRDASRAAELARSFRLTAVELARLGVVDDVLPDGDVDAVRSAVLAALREAHPGERDARMDRLARSHLRRPAMMCRPE</sequence>
<comment type="catalytic activity">
    <reaction evidence="19">
        <text>N(6)-carboxybiotinyl-L-lysyl-[protein] + acetyl-CoA = N(6)-biotinyl-L-lysyl-[protein] + malonyl-CoA</text>
        <dbReference type="Rhea" id="RHEA:54728"/>
        <dbReference type="Rhea" id="RHEA-COMP:10505"/>
        <dbReference type="Rhea" id="RHEA-COMP:10506"/>
        <dbReference type="ChEBI" id="CHEBI:57288"/>
        <dbReference type="ChEBI" id="CHEBI:57384"/>
        <dbReference type="ChEBI" id="CHEBI:83144"/>
        <dbReference type="ChEBI" id="CHEBI:83145"/>
        <dbReference type="EC" id="2.1.3.15"/>
    </reaction>
</comment>
<dbReference type="AlphaFoldDB" id="A0A918LAU1"/>
<dbReference type="EC" id="2.1.3.15" evidence="7"/>
<comment type="function">
    <text evidence="18">Component of the acetyl coenzyme A carboxylase (ACC) complex. Biotin carboxylase (BC) catalyzes the carboxylation of biotin on its carrier protein (BCCP) and then the CO(2) group is transferred by the transcarboxylase to acetyl-CoA to form malonyl-CoA.</text>
</comment>
<organism evidence="22 23">
    <name type="scientific">Streptomyces humidus</name>
    <dbReference type="NCBI Taxonomy" id="52259"/>
    <lineage>
        <taxon>Bacteria</taxon>
        <taxon>Bacillati</taxon>
        <taxon>Actinomycetota</taxon>
        <taxon>Actinomycetes</taxon>
        <taxon>Kitasatosporales</taxon>
        <taxon>Streptomycetaceae</taxon>
        <taxon>Streptomyces</taxon>
    </lineage>
</organism>
<evidence type="ECO:0000256" key="13">
    <source>
        <dbReference type="ARBA" id="ARBA00022771"/>
    </source>
</evidence>
<dbReference type="GO" id="GO:0005524">
    <property type="term" value="F:ATP binding"/>
    <property type="evidence" value="ECO:0007669"/>
    <property type="project" value="UniProtKB-KW"/>
</dbReference>
<evidence type="ECO:0000256" key="14">
    <source>
        <dbReference type="ARBA" id="ARBA00022832"/>
    </source>
</evidence>
<keyword evidence="23" id="KW-1185">Reference proteome</keyword>
<keyword evidence="9" id="KW-0963">Cytoplasm</keyword>
<evidence type="ECO:0000313" key="23">
    <source>
        <dbReference type="Proteomes" id="UP000606194"/>
    </source>
</evidence>
<evidence type="ECO:0000256" key="2">
    <source>
        <dbReference type="ARBA" id="ARBA00004496"/>
    </source>
</evidence>
<dbReference type="PANTHER" id="PTHR42853:SF3">
    <property type="entry name" value="ACETYL-COENZYME A CARBOXYLASE CARBOXYL TRANSFERASE SUBUNIT ALPHA, CHLOROPLASTIC"/>
    <property type="match status" value="1"/>
</dbReference>
<comment type="similarity">
    <text evidence="4">In the C-terminal section; belongs to the AccA family.</text>
</comment>
<evidence type="ECO:0000256" key="19">
    <source>
        <dbReference type="ARBA" id="ARBA00049152"/>
    </source>
</evidence>
<evidence type="ECO:0000256" key="1">
    <source>
        <dbReference type="ARBA" id="ARBA00001947"/>
    </source>
</evidence>
<dbReference type="Pfam" id="PF01039">
    <property type="entry name" value="Carboxyl_trans"/>
    <property type="match status" value="1"/>
</dbReference>
<comment type="similarity">
    <text evidence="5">In the N-terminal section; belongs to the AccD/PCCB family.</text>
</comment>
<comment type="cofactor">
    <cofactor evidence="1">
        <name>Zn(2+)</name>
        <dbReference type="ChEBI" id="CHEBI:29105"/>
    </cofactor>
</comment>
<comment type="caution">
    <text evidence="22">The sequence shown here is derived from an EMBL/GenBank/DDBJ whole genome shotgun (WGS) entry which is preliminary data.</text>
</comment>
<gene>
    <name evidence="22" type="ORF">GCM10010269_74170</name>
</gene>
<keyword evidence="13" id="KW-0863">Zinc-finger</keyword>
<comment type="subunit">
    <text evidence="6">Acetyl-CoA carboxylase is a heterotetramer composed of biotin carboxyl carrier protein (AccB), biotin carboxylase (AccC) and two subunits of ACCase subunit beta/alpha.</text>
</comment>
<dbReference type="GO" id="GO:0016743">
    <property type="term" value="F:carboxyl- or carbamoyltransferase activity"/>
    <property type="evidence" value="ECO:0007669"/>
    <property type="project" value="InterPro"/>
</dbReference>
<evidence type="ECO:0000256" key="16">
    <source>
        <dbReference type="ARBA" id="ARBA00023098"/>
    </source>
</evidence>
<dbReference type="GO" id="GO:0008270">
    <property type="term" value="F:zinc ion binding"/>
    <property type="evidence" value="ECO:0007669"/>
    <property type="project" value="UniProtKB-KW"/>
</dbReference>
<name>A0A918LAU1_9ACTN</name>
<feature type="domain" description="CoA carboxyltransferase C-terminal" evidence="21">
    <location>
        <begin position="220"/>
        <end position="452"/>
    </location>
</feature>
<accession>A0A918LAU1</accession>